<evidence type="ECO:0000313" key="2">
    <source>
        <dbReference type="Proteomes" id="UP000887565"/>
    </source>
</evidence>
<feature type="compositionally biased region" description="Polar residues" evidence="1">
    <location>
        <begin position="9"/>
        <end position="22"/>
    </location>
</feature>
<proteinExistence type="predicted"/>
<organism evidence="2 3">
    <name type="scientific">Romanomermis culicivorax</name>
    <name type="common">Nematode worm</name>
    <dbReference type="NCBI Taxonomy" id="13658"/>
    <lineage>
        <taxon>Eukaryota</taxon>
        <taxon>Metazoa</taxon>
        <taxon>Ecdysozoa</taxon>
        <taxon>Nematoda</taxon>
        <taxon>Enoplea</taxon>
        <taxon>Dorylaimia</taxon>
        <taxon>Mermithida</taxon>
        <taxon>Mermithoidea</taxon>
        <taxon>Mermithidae</taxon>
        <taxon>Romanomermis</taxon>
    </lineage>
</organism>
<dbReference type="AlphaFoldDB" id="A0A915KFA2"/>
<evidence type="ECO:0000313" key="3">
    <source>
        <dbReference type="WBParaSite" id="nRc.2.0.1.t37055-RA"/>
    </source>
</evidence>
<evidence type="ECO:0000256" key="1">
    <source>
        <dbReference type="SAM" id="MobiDB-lite"/>
    </source>
</evidence>
<dbReference type="Proteomes" id="UP000887565">
    <property type="component" value="Unplaced"/>
</dbReference>
<keyword evidence="2" id="KW-1185">Reference proteome</keyword>
<sequence>MQLDPQPTMCHSMQTKQPNPKSTPFGPDVIIVLLRAGAYSIKAEVRMGVTCQLLRRSPWYSLCSTTNRSLIRTDCETGIR</sequence>
<protein>
    <submittedName>
        <fullName evidence="3">Uncharacterized protein</fullName>
    </submittedName>
</protein>
<accession>A0A915KFA2</accession>
<feature type="region of interest" description="Disordered" evidence="1">
    <location>
        <begin position="1"/>
        <end position="22"/>
    </location>
</feature>
<reference evidence="3" key="1">
    <citation type="submission" date="2022-11" db="UniProtKB">
        <authorList>
            <consortium name="WormBaseParasite"/>
        </authorList>
    </citation>
    <scope>IDENTIFICATION</scope>
</reference>
<name>A0A915KFA2_ROMCU</name>
<dbReference type="WBParaSite" id="nRc.2.0.1.t37055-RA">
    <property type="protein sequence ID" value="nRc.2.0.1.t37055-RA"/>
    <property type="gene ID" value="nRc.2.0.1.g37055"/>
</dbReference>